<dbReference type="InterPro" id="IPR037185">
    <property type="entry name" value="EmrE-like"/>
</dbReference>
<evidence type="ECO:0000259" key="8">
    <source>
        <dbReference type="Pfam" id="PF00892"/>
    </source>
</evidence>
<feature type="transmembrane region" description="Helical" evidence="7">
    <location>
        <begin position="211"/>
        <end position="229"/>
    </location>
</feature>
<organism evidence="9 10">
    <name type="scientific">Pseudolactococcus hodotermopsidis</name>
    <dbReference type="NCBI Taxonomy" id="2709157"/>
    <lineage>
        <taxon>Bacteria</taxon>
        <taxon>Bacillati</taxon>
        <taxon>Bacillota</taxon>
        <taxon>Bacilli</taxon>
        <taxon>Lactobacillales</taxon>
        <taxon>Streptococcaceae</taxon>
        <taxon>Pseudolactococcus</taxon>
    </lineage>
</organism>
<feature type="transmembrane region" description="Helical" evidence="7">
    <location>
        <begin position="100"/>
        <end position="119"/>
    </location>
</feature>
<dbReference type="InterPro" id="IPR051258">
    <property type="entry name" value="Diverse_Substrate_Transporter"/>
</dbReference>
<gene>
    <name evidence="9" type="ORF">Hs30E_10310</name>
</gene>
<comment type="subcellular location">
    <subcellularLocation>
        <location evidence="1">Cell membrane</location>
        <topology evidence="1">Multi-pass membrane protein</topology>
    </subcellularLocation>
</comment>
<name>A0A6A0BAQ1_9LACT</name>
<evidence type="ECO:0000313" key="10">
    <source>
        <dbReference type="Proteomes" id="UP000480303"/>
    </source>
</evidence>
<feature type="transmembrane region" description="Helical" evidence="7">
    <location>
        <begin position="241"/>
        <end position="261"/>
    </location>
</feature>
<evidence type="ECO:0000256" key="3">
    <source>
        <dbReference type="ARBA" id="ARBA00022475"/>
    </source>
</evidence>
<dbReference type="Pfam" id="PF00892">
    <property type="entry name" value="EamA"/>
    <property type="match status" value="2"/>
</dbReference>
<sequence>MDKKRIESTALLVLTAMIWGLAFVAQQVGTEKIGPLTFIALRYLLGALAVAPCLLFFAEKKISGVKLKKSLIAGIICGVILFVASYLQQRGLMMTTVGKAGFISALYIIIIPIIGLFWGKKVSRTIWLALAVALIGMYLLCMTGSLKVEMGDFLVLLCAAGFSCHILSIDHFLSHVDVIYLSVVQFLVAGILSLIFMIFFETPDMTSILQAKIPILYTGILSSGVAYTLQIIGQKHVKPVIASLIMSLESVFSLLAGFLILGDTLTSRELLGCTLMFVAIIIAQVPNKKIAQ</sequence>
<keyword evidence="4 7" id="KW-0812">Transmembrane</keyword>
<keyword evidence="5 7" id="KW-1133">Transmembrane helix</keyword>
<dbReference type="PANTHER" id="PTHR42920">
    <property type="entry name" value="OS03G0707200 PROTEIN-RELATED"/>
    <property type="match status" value="1"/>
</dbReference>
<dbReference type="Proteomes" id="UP000480303">
    <property type="component" value="Unassembled WGS sequence"/>
</dbReference>
<dbReference type="EMBL" id="BLLI01000025">
    <property type="protein sequence ID" value="GFH42480.1"/>
    <property type="molecule type" value="Genomic_DNA"/>
</dbReference>
<feature type="transmembrane region" description="Helical" evidence="7">
    <location>
        <begin position="178"/>
        <end position="199"/>
    </location>
</feature>
<dbReference type="PANTHER" id="PTHR42920:SF5">
    <property type="entry name" value="EAMA DOMAIN-CONTAINING PROTEIN"/>
    <property type="match status" value="1"/>
</dbReference>
<evidence type="ECO:0000256" key="1">
    <source>
        <dbReference type="ARBA" id="ARBA00004651"/>
    </source>
</evidence>
<comment type="caution">
    <text evidence="9">The sequence shown here is derived from an EMBL/GenBank/DDBJ whole genome shotgun (WGS) entry which is preliminary data.</text>
</comment>
<reference evidence="9 10" key="1">
    <citation type="submission" date="2020-02" db="EMBL/GenBank/DDBJ databases">
        <title>Draft genome sequence of Lactococcus sp. Hs30E4-3.</title>
        <authorList>
            <person name="Noda S."/>
            <person name="Yuki M."/>
            <person name="Ohkuma M."/>
        </authorList>
    </citation>
    <scope>NUCLEOTIDE SEQUENCE [LARGE SCALE GENOMIC DNA]</scope>
    <source>
        <strain evidence="9 10">Hs30E4-3</strain>
    </source>
</reference>
<dbReference type="InterPro" id="IPR000620">
    <property type="entry name" value="EamA_dom"/>
</dbReference>
<keyword evidence="10" id="KW-1185">Reference proteome</keyword>
<comment type="similarity">
    <text evidence="2">Belongs to the EamA transporter family.</text>
</comment>
<feature type="domain" description="EamA" evidence="8">
    <location>
        <begin position="150"/>
        <end position="282"/>
    </location>
</feature>
<feature type="transmembrane region" description="Helical" evidence="7">
    <location>
        <begin position="267"/>
        <end position="285"/>
    </location>
</feature>
<dbReference type="RefSeq" id="WP_172208554.1">
    <property type="nucleotide sequence ID" value="NZ_BLLI01000025.1"/>
</dbReference>
<feature type="transmembrane region" description="Helical" evidence="7">
    <location>
        <begin position="126"/>
        <end position="147"/>
    </location>
</feature>
<proteinExistence type="inferred from homology"/>
<evidence type="ECO:0000256" key="7">
    <source>
        <dbReference type="SAM" id="Phobius"/>
    </source>
</evidence>
<evidence type="ECO:0000256" key="5">
    <source>
        <dbReference type="ARBA" id="ARBA00022989"/>
    </source>
</evidence>
<evidence type="ECO:0000256" key="6">
    <source>
        <dbReference type="ARBA" id="ARBA00023136"/>
    </source>
</evidence>
<keyword evidence="3" id="KW-1003">Cell membrane</keyword>
<keyword evidence="6 7" id="KW-0472">Membrane</keyword>
<protein>
    <submittedName>
        <fullName evidence="9">Permease</fullName>
    </submittedName>
</protein>
<evidence type="ECO:0000313" key="9">
    <source>
        <dbReference type="EMBL" id="GFH42480.1"/>
    </source>
</evidence>
<feature type="transmembrane region" description="Helical" evidence="7">
    <location>
        <begin position="36"/>
        <end position="58"/>
    </location>
</feature>
<dbReference type="AlphaFoldDB" id="A0A6A0BAQ1"/>
<accession>A0A6A0BAQ1</accession>
<feature type="domain" description="EamA" evidence="8">
    <location>
        <begin position="11"/>
        <end position="140"/>
    </location>
</feature>
<evidence type="ECO:0000256" key="2">
    <source>
        <dbReference type="ARBA" id="ARBA00007362"/>
    </source>
</evidence>
<dbReference type="GO" id="GO:0005886">
    <property type="term" value="C:plasma membrane"/>
    <property type="evidence" value="ECO:0007669"/>
    <property type="project" value="UniProtKB-SubCell"/>
</dbReference>
<feature type="transmembrane region" description="Helical" evidence="7">
    <location>
        <begin position="70"/>
        <end position="88"/>
    </location>
</feature>
<dbReference type="SUPFAM" id="SSF103481">
    <property type="entry name" value="Multidrug resistance efflux transporter EmrE"/>
    <property type="match status" value="2"/>
</dbReference>
<evidence type="ECO:0000256" key="4">
    <source>
        <dbReference type="ARBA" id="ARBA00022692"/>
    </source>
</evidence>